<dbReference type="AlphaFoldDB" id="A0AAN7S2N3"/>
<organism evidence="2 3">
    <name type="scientific">Mycteria americana</name>
    <name type="common">Wood stork</name>
    <dbReference type="NCBI Taxonomy" id="33587"/>
    <lineage>
        <taxon>Eukaryota</taxon>
        <taxon>Metazoa</taxon>
        <taxon>Chordata</taxon>
        <taxon>Craniata</taxon>
        <taxon>Vertebrata</taxon>
        <taxon>Euteleostomi</taxon>
        <taxon>Archelosauria</taxon>
        <taxon>Archosauria</taxon>
        <taxon>Dinosauria</taxon>
        <taxon>Saurischia</taxon>
        <taxon>Theropoda</taxon>
        <taxon>Coelurosauria</taxon>
        <taxon>Aves</taxon>
        <taxon>Neognathae</taxon>
        <taxon>Neoaves</taxon>
        <taxon>Aequornithes</taxon>
        <taxon>Ciconiiformes</taxon>
        <taxon>Ciconiidae</taxon>
        <taxon>Mycteria</taxon>
    </lineage>
</organism>
<feature type="region of interest" description="Disordered" evidence="1">
    <location>
        <begin position="34"/>
        <end position="142"/>
    </location>
</feature>
<gene>
    <name evidence="2" type="ORF">QYF61_006131</name>
</gene>
<accession>A0AAN7S2N3</accession>
<evidence type="ECO:0000313" key="2">
    <source>
        <dbReference type="EMBL" id="KAK4826187.1"/>
    </source>
</evidence>
<evidence type="ECO:0000313" key="3">
    <source>
        <dbReference type="Proteomes" id="UP001333110"/>
    </source>
</evidence>
<evidence type="ECO:0000256" key="1">
    <source>
        <dbReference type="SAM" id="MobiDB-lite"/>
    </source>
</evidence>
<keyword evidence="3" id="KW-1185">Reference proteome</keyword>
<proteinExistence type="predicted"/>
<comment type="caution">
    <text evidence="2">The sequence shown here is derived from an EMBL/GenBank/DDBJ whole genome shotgun (WGS) entry which is preliminary data.</text>
</comment>
<protein>
    <submittedName>
        <fullName evidence="2">Uncharacterized protein</fullName>
    </submittedName>
</protein>
<dbReference type="EMBL" id="JAUNZN010000002">
    <property type="protein sequence ID" value="KAK4826187.1"/>
    <property type="molecule type" value="Genomic_DNA"/>
</dbReference>
<feature type="compositionally biased region" description="Basic and acidic residues" evidence="1">
    <location>
        <begin position="130"/>
        <end position="142"/>
    </location>
</feature>
<dbReference type="Proteomes" id="UP001333110">
    <property type="component" value="Unassembled WGS sequence"/>
</dbReference>
<reference evidence="2 3" key="1">
    <citation type="journal article" date="2023" name="J. Hered.">
        <title>Chromosome-level genome of the wood stork (Mycteria americana) provides insight into avian chromosome evolution.</title>
        <authorList>
            <person name="Flamio R. Jr."/>
            <person name="Ramstad K.M."/>
        </authorList>
    </citation>
    <scope>NUCLEOTIDE SEQUENCE [LARGE SCALE GENOMIC DNA]</scope>
    <source>
        <strain evidence="2">JAX WOST 10</strain>
    </source>
</reference>
<sequence>MKRVGEQLSGAGEESAPALCVHAQAEEEGRRCCRPAAGIPCSPGETPLEQRPTLQPGEGPRPQQGDISCRSCGRGEPGREQVVPEGLQPGAGPALEQETGEEGGAAERGWDGLTEPPSPSPAPLGGRGVGSEEVKVGLGKAGKEEAESHCLLAEINLSQQSQANETNTKSRTEMSCMKFLDVLYYVHNTKFGGVFETPEGCAAFQRDLNRLEKWTDRTS</sequence>
<name>A0AAN7S2N3_MYCAM</name>